<feature type="repeat" description="WD" evidence="5">
    <location>
        <begin position="543"/>
        <end position="584"/>
    </location>
</feature>
<evidence type="ECO:0000313" key="8">
    <source>
        <dbReference type="Proteomes" id="UP000515154"/>
    </source>
</evidence>
<dbReference type="PRINTS" id="PR00320">
    <property type="entry name" value="GPROTEINBRPT"/>
</dbReference>
<dbReference type="InterPro" id="IPR015943">
    <property type="entry name" value="WD40/YVTN_repeat-like_dom_sf"/>
</dbReference>
<reference evidence="9" key="1">
    <citation type="submission" date="2025-08" db="UniProtKB">
        <authorList>
            <consortium name="RefSeq"/>
        </authorList>
    </citation>
    <scope>IDENTIFICATION</scope>
</reference>
<feature type="repeat" description="WD" evidence="5">
    <location>
        <begin position="207"/>
        <end position="248"/>
    </location>
</feature>
<dbReference type="GO" id="GO:0030686">
    <property type="term" value="C:90S preribosome"/>
    <property type="evidence" value="ECO:0007669"/>
    <property type="project" value="TreeGrafter"/>
</dbReference>
<sequence length="824" mass="92832">MLHMRTRERCNIRFQTRVCYLLLVMSKEKINFSKSLEYGPFYSAGKISVTQDHLICIYKTQVNVLSKDNGKITRTIKLSDDLSVTCSQVTPNGQKLAVADTLLQISLIDLSSEETHNYSWRSQHLNHVQSMKFNEGGNLLATGGIDSVVKVWDVDHRYCTHNFKRNTGIIRSLLFVPCGEEVNLLSGSDNGEICLYNLRKKSVIKTCSHHSAAVTDMILTEDSKTMLSSGRDNIVTMWDMETLTVQKTIPVYEPIESLVLVARHFKKKKGPCFITAGSKGVLNVWDADKGTTIVKQTESQHKSGIMQATSTGMSLDHDEEKDEADDDEDAGGGDGESIVVVDNDCIISLYNPKDLSCRKQFCGFFDDVLEVRFFGFKEEFMAVASNSENIAVYKISDWTCQVLRGHTEIVIGLDVCPTKPQLLASCSKDKTIRLWLLTKDRSVCCVAIGYGHSMSVDAVAFFRTSSSKLLSVSTDCTVKMWKIPAEFSKKESAVMKASQMGSGHSKTISCVAVSPNDNLFATGSEDHTAKLWDVSSFEVLGVFKGHKSRLTSVAFSPADKCVFTASHDRTVRVWKISDFTTAMVLNHEMPVMKILFLNNGRHVITGCSDGFLNIWNLLTQTLLEHIEAHTEHAWAIDVSKDSKTIVSGGSDSLIRFWQDISEEKKKEEDSERDEQLYKEQLLSNECKAGNNRSALRIALDLDKPHTVFKILTEIYEMGKTSKIVDILGELSDNQKRTLINYMIKWNTHSIYSELGQILLQKILDNCLPTDYLMNQQQYRDLQAYTERHYKRRKCLKEKSQFIPYLLKQMIPSNQDGAETDMATN</sequence>
<dbReference type="Pfam" id="PF00400">
    <property type="entry name" value="WD40"/>
    <property type="match status" value="8"/>
</dbReference>
<keyword evidence="3" id="KW-0677">Repeat</keyword>
<gene>
    <name evidence="9" type="primary">LOC115225864</name>
</gene>
<dbReference type="GO" id="GO:0000480">
    <property type="term" value="P:endonucleolytic cleavage in 5'-ETS of tricistronic rRNA transcript (SSU-rRNA, 5.8S rRNA, LSU-rRNA)"/>
    <property type="evidence" value="ECO:0007669"/>
    <property type="project" value="TreeGrafter"/>
</dbReference>
<feature type="repeat" description="WD" evidence="5">
    <location>
        <begin position="501"/>
        <end position="542"/>
    </location>
</feature>
<evidence type="ECO:0000259" key="7">
    <source>
        <dbReference type="Pfam" id="PF08625"/>
    </source>
</evidence>
<name>A0A6P7TS34_9MOLL</name>
<dbReference type="PROSITE" id="PS50294">
    <property type="entry name" value="WD_REPEATS_REGION"/>
    <property type="match status" value="7"/>
</dbReference>
<evidence type="ECO:0000256" key="4">
    <source>
        <dbReference type="ARBA" id="ARBA00023242"/>
    </source>
</evidence>
<evidence type="ECO:0000256" key="2">
    <source>
        <dbReference type="ARBA" id="ARBA00022574"/>
    </source>
</evidence>
<feature type="compositionally biased region" description="Acidic residues" evidence="6">
    <location>
        <begin position="317"/>
        <end position="331"/>
    </location>
</feature>
<dbReference type="InterPro" id="IPR019775">
    <property type="entry name" value="WD40_repeat_CS"/>
</dbReference>
<proteinExistence type="predicted"/>
<comment type="subcellular location">
    <subcellularLocation>
        <location evidence="1">Nucleus</location>
        <location evidence="1">Nucleolus</location>
    </subcellularLocation>
</comment>
<feature type="repeat" description="WD" evidence="5">
    <location>
        <begin position="584"/>
        <end position="625"/>
    </location>
</feature>
<dbReference type="InterPro" id="IPR020472">
    <property type="entry name" value="WD40_PAC1"/>
</dbReference>
<dbReference type="InterPro" id="IPR013934">
    <property type="entry name" value="Utp13_C"/>
</dbReference>
<evidence type="ECO:0000256" key="6">
    <source>
        <dbReference type="SAM" id="MobiDB-lite"/>
    </source>
</evidence>
<feature type="repeat" description="WD" evidence="5">
    <location>
        <begin position="449"/>
        <end position="483"/>
    </location>
</feature>
<dbReference type="InterPro" id="IPR001680">
    <property type="entry name" value="WD40_rpt"/>
</dbReference>
<feature type="region of interest" description="Disordered" evidence="6">
    <location>
        <begin position="296"/>
        <end position="334"/>
    </location>
</feature>
<feature type="domain" description="U3 small nucleolar RNA-associated protein 13 C-terminal" evidence="7">
    <location>
        <begin position="679"/>
        <end position="809"/>
    </location>
</feature>
<dbReference type="PROSITE" id="PS00678">
    <property type="entry name" value="WD_REPEATS_1"/>
    <property type="match status" value="3"/>
</dbReference>
<dbReference type="SMART" id="SM00320">
    <property type="entry name" value="WD40"/>
    <property type="match status" value="12"/>
</dbReference>
<dbReference type="GO" id="GO:0034511">
    <property type="term" value="F:U3 snoRNA binding"/>
    <property type="evidence" value="ECO:0007669"/>
    <property type="project" value="TreeGrafter"/>
</dbReference>
<dbReference type="InterPro" id="IPR036322">
    <property type="entry name" value="WD40_repeat_dom_sf"/>
</dbReference>
<dbReference type="CDD" id="cd00200">
    <property type="entry name" value="WD40"/>
    <property type="match status" value="1"/>
</dbReference>
<feature type="repeat" description="WD" evidence="5">
    <location>
        <begin position="403"/>
        <end position="435"/>
    </location>
</feature>
<organism evidence="8 9">
    <name type="scientific">Octopus sinensis</name>
    <name type="common">East Asian common octopus</name>
    <dbReference type="NCBI Taxonomy" id="2607531"/>
    <lineage>
        <taxon>Eukaryota</taxon>
        <taxon>Metazoa</taxon>
        <taxon>Spiralia</taxon>
        <taxon>Lophotrochozoa</taxon>
        <taxon>Mollusca</taxon>
        <taxon>Cephalopoda</taxon>
        <taxon>Coleoidea</taxon>
        <taxon>Octopodiformes</taxon>
        <taxon>Octopoda</taxon>
        <taxon>Incirrata</taxon>
        <taxon>Octopodidae</taxon>
        <taxon>Octopus</taxon>
    </lineage>
</organism>
<dbReference type="SUPFAM" id="SSF50978">
    <property type="entry name" value="WD40 repeat-like"/>
    <property type="match status" value="2"/>
</dbReference>
<dbReference type="Gene3D" id="2.130.10.10">
    <property type="entry name" value="YVTN repeat-like/Quinoprotein amine dehydrogenase"/>
    <property type="match status" value="3"/>
</dbReference>
<dbReference type="PANTHER" id="PTHR19854:SF15">
    <property type="entry name" value="TRANSDUCIN BETA-LIKE PROTEIN 3"/>
    <property type="match status" value="1"/>
</dbReference>
<dbReference type="KEGG" id="osn:115225864"/>
<evidence type="ECO:0000313" key="9">
    <source>
        <dbReference type="RefSeq" id="XP_029652715.2"/>
    </source>
</evidence>
<dbReference type="AlphaFoldDB" id="A0A6P7TS34"/>
<dbReference type="PROSITE" id="PS50082">
    <property type="entry name" value="WD_REPEATS_2"/>
    <property type="match status" value="8"/>
</dbReference>
<keyword evidence="2 5" id="KW-0853">WD repeat</keyword>
<feature type="repeat" description="WD" evidence="5">
    <location>
        <begin position="626"/>
        <end position="658"/>
    </location>
</feature>
<dbReference type="Proteomes" id="UP000515154">
    <property type="component" value="Linkage group LG28"/>
</dbReference>
<keyword evidence="8" id="KW-1185">Reference proteome</keyword>
<dbReference type="PANTHER" id="PTHR19854">
    <property type="entry name" value="TRANSDUCIN BETA-LIKE 3"/>
    <property type="match status" value="1"/>
</dbReference>
<dbReference type="GO" id="GO:0032040">
    <property type="term" value="C:small-subunit processome"/>
    <property type="evidence" value="ECO:0007669"/>
    <property type="project" value="InterPro"/>
</dbReference>
<accession>A0A6P7TS34</accession>
<protein>
    <submittedName>
        <fullName evidence="9">Transducin beta-like protein 3</fullName>
    </submittedName>
</protein>
<dbReference type="GO" id="GO:0000472">
    <property type="term" value="P:endonucleolytic cleavage to generate mature 5'-end of SSU-rRNA from (SSU-rRNA, 5.8S rRNA, LSU-rRNA)"/>
    <property type="evidence" value="ECO:0007669"/>
    <property type="project" value="TreeGrafter"/>
</dbReference>
<evidence type="ECO:0000256" key="3">
    <source>
        <dbReference type="ARBA" id="ARBA00022737"/>
    </source>
</evidence>
<dbReference type="Pfam" id="PF08625">
    <property type="entry name" value="Utp13"/>
    <property type="match status" value="1"/>
</dbReference>
<keyword evidence="4" id="KW-0539">Nucleus</keyword>
<evidence type="ECO:0000256" key="5">
    <source>
        <dbReference type="PROSITE-ProRule" id="PRU00221"/>
    </source>
</evidence>
<evidence type="ECO:0000256" key="1">
    <source>
        <dbReference type="ARBA" id="ARBA00004604"/>
    </source>
</evidence>
<feature type="repeat" description="WD" evidence="5">
    <location>
        <begin position="121"/>
        <end position="162"/>
    </location>
</feature>
<dbReference type="RefSeq" id="XP_029652715.2">
    <property type="nucleotide sequence ID" value="XM_029796855.2"/>
</dbReference>